<evidence type="ECO:0008006" key="3">
    <source>
        <dbReference type="Google" id="ProtNLM"/>
    </source>
</evidence>
<dbReference type="Gene3D" id="3.40.50.720">
    <property type="entry name" value="NAD(P)-binding Rossmann-like Domain"/>
    <property type="match status" value="1"/>
</dbReference>
<dbReference type="InterPro" id="IPR002347">
    <property type="entry name" value="SDR_fam"/>
</dbReference>
<reference evidence="2" key="1">
    <citation type="journal article" date="2015" name="Nature">
        <title>Complex archaea that bridge the gap between prokaryotes and eukaryotes.</title>
        <authorList>
            <person name="Spang A."/>
            <person name="Saw J.H."/>
            <person name="Jorgensen S.L."/>
            <person name="Zaremba-Niedzwiedzka K."/>
            <person name="Martijn J."/>
            <person name="Lind A.E."/>
            <person name="van Eijk R."/>
            <person name="Schleper C."/>
            <person name="Guy L."/>
            <person name="Ettema T.J."/>
        </authorList>
    </citation>
    <scope>NUCLEOTIDE SEQUENCE</scope>
</reference>
<dbReference type="PANTHER" id="PTHR42879">
    <property type="entry name" value="3-OXOACYL-(ACYL-CARRIER-PROTEIN) REDUCTASE"/>
    <property type="match status" value="1"/>
</dbReference>
<sequence length="261" mass="28470">MNVSLKNKTALIGGSSSGIGRAIAIQLAKSGASITVMSHSENKLKALVDDLDTENGQIHSYLVVDFSNFNDYKKVISEYFENHSIDILVNNTQGPSAGNTLEKNLPDYQEAFDLLFKTVVFTTELALKQMLKNKWGRIINVASVSVKEPLSYLALSNTIRAAVVTWAKSLASDVGEHHITVNSILTGYFDTDRINQLNAKKADQLGISQADVRSDMESKVPVKRIGEPKEYGYLVAFLASDKAAYITGTQIPIDGGLLKSL</sequence>
<dbReference type="PANTHER" id="PTHR42879:SF6">
    <property type="entry name" value="NADPH-DEPENDENT REDUCTASE BACG"/>
    <property type="match status" value="1"/>
</dbReference>
<name>A0A0F9G2I0_9ZZZZ</name>
<dbReference type="AlphaFoldDB" id="A0A0F9G2I0"/>
<comment type="caution">
    <text evidence="2">The sequence shown here is derived from an EMBL/GenBank/DDBJ whole genome shotgun (WGS) entry which is preliminary data.</text>
</comment>
<evidence type="ECO:0000256" key="1">
    <source>
        <dbReference type="ARBA" id="ARBA00006484"/>
    </source>
</evidence>
<dbReference type="InterPro" id="IPR036291">
    <property type="entry name" value="NAD(P)-bd_dom_sf"/>
</dbReference>
<dbReference type="PRINTS" id="PR00081">
    <property type="entry name" value="GDHRDH"/>
</dbReference>
<protein>
    <recommendedName>
        <fullName evidence="3">Short-chain dehydrogenase/reductase SDR</fullName>
    </recommendedName>
</protein>
<organism evidence="2">
    <name type="scientific">marine sediment metagenome</name>
    <dbReference type="NCBI Taxonomy" id="412755"/>
    <lineage>
        <taxon>unclassified sequences</taxon>
        <taxon>metagenomes</taxon>
        <taxon>ecological metagenomes</taxon>
    </lineage>
</organism>
<evidence type="ECO:0000313" key="2">
    <source>
        <dbReference type="EMBL" id="KKL84671.1"/>
    </source>
</evidence>
<dbReference type="Pfam" id="PF13561">
    <property type="entry name" value="adh_short_C2"/>
    <property type="match status" value="1"/>
</dbReference>
<dbReference type="EMBL" id="LAZR01021637">
    <property type="protein sequence ID" value="KKL84671.1"/>
    <property type="molecule type" value="Genomic_DNA"/>
</dbReference>
<accession>A0A0F9G2I0</accession>
<gene>
    <name evidence="2" type="ORF">LCGC14_1962410</name>
</gene>
<dbReference type="InterPro" id="IPR050259">
    <property type="entry name" value="SDR"/>
</dbReference>
<proteinExistence type="inferred from homology"/>
<dbReference type="SUPFAM" id="SSF51735">
    <property type="entry name" value="NAD(P)-binding Rossmann-fold domains"/>
    <property type="match status" value="1"/>
</dbReference>
<comment type="similarity">
    <text evidence="1">Belongs to the short-chain dehydrogenases/reductases (SDR) family.</text>
</comment>